<reference evidence="4" key="1">
    <citation type="submission" date="2020-05" db="EMBL/GenBank/DDBJ databases">
        <title>Nod-independent and nitrogen-fixing Bradyrhizobium aeschynomene sp. nov. isolated from nodules of Aeschynomene indica.</title>
        <authorList>
            <person name="Zhang Z."/>
        </authorList>
    </citation>
    <scope>NUCLEOTIDE SEQUENCE</scope>
    <source>
        <strain evidence="4">83012</strain>
    </source>
</reference>
<proteinExistence type="inferred from homology"/>
<keyword evidence="2" id="KW-0378">Hydrolase</keyword>
<protein>
    <submittedName>
        <fullName evidence="4">Thioesterase</fullName>
    </submittedName>
</protein>
<dbReference type="SUPFAM" id="SSF53474">
    <property type="entry name" value="alpha/beta-Hydrolases"/>
    <property type="match status" value="1"/>
</dbReference>
<dbReference type="InterPro" id="IPR001031">
    <property type="entry name" value="Thioesterase"/>
</dbReference>
<evidence type="ECO:0000259" key="3">
    <source>
        <dbReference type="SMART" id="SM00824"/>
    </source>
</evidence>
<dbReference type="InterPro" id="IPR020802">
    <property type="entry name" value="TesA-like"/>
</dbReference>
<dbReference type="PANTHER" id="PTHR11487:SF0">
    <property type="entry name" value="S-ACYL FATTY ACID SYNTHASE THIOESTERASE, MEDIUM CHAIN"/>
    <property type="match status" value="1"/>
</dbReference>
<evidence type="ECO:0000313" key="5">
    <source>
        <dbReference type="Proteomes" id="UP000886476"/>
    </source>
</evidence>
<keyword evidence="5" id="KW-1185">Reference proteome</keyword>
<dbReference type="Pfam" id="PF00975">
    <property type="entry name" value="Thioesterase"/>
    <property type="match status" value="1"/>
</dbReference>
<comment type="similarity">
    <text evidence="1">Belongs to the thioesterase family.</text>
</comment>
<evidence type="ECO:0000256" key="2">
    <source>
        <dbReference type="ARBA" id="ARBA00022801"/>
    </source>
</evidence>
<dbReference type="Gene3D" id="3.40.50.1820">
    <property type="entry name" value="alpha/beta hydrolase"/>
    <property type="match status" value="1"/>
</dbReference>
<evidence type="ECO:0000313" key="4">
    <source>
        <dbReference type="EMBL" id="NPU65519.1"/>
    </source>
</evidence>
<dbReference type="Proteomes" id="UP000886476">
    <property type="component" value="Unassembled WGS sequence"/>
</dbReference>
<dbReference type="InterPro" id="IPR029058">
    <property type="entry name" value="AB_hydrolase_fold"/>
</dbReference>
<comment type="caution">
    <text evidence="4">The sequence shown here is derived from an EMBL/GenBank/DDBJ whole genome shotgun (WGS) entry which is preliminary data.</text>
</comment>
<dbReference type="InterPro" id="IPR012223">
    <property type="entry name" value="TEII"/>
</dbReference>
<name>A0ABX2CBB4_9BRAD</name>
<gene>
    <name evidence="4" type="ORF">HL667_10985</name>
</gene>
<sequence length="242" mass="26905">MRLICLPYAGGSAMIYARWKRRLPSWIDVVPLELPGRGVRMDERLHTDPSALADQLAAELNEKPFAAPYAMFGHSLGGLIAFEMAHRLLAHGAPAPQMLFVSGTEAPTMRDGQRWREPLSDDALRDELLRLKGTPMEALEDIEIMRSALPILRADFLMCGNYVDRHRQALPCPIHAFGGELDETDLEALKAWRNETSAAFGLDILPGDHFFIHSQQAALLNRITTLLARQMEPQLAVTCAGP</sequence>
<dbReference type="EMBL" id="JABFDN010000003">
    <property type="protein sequence ID" value="NPU65519.1"/>
    <property type="molecule type" value="Genomic_DNA"/>
</dbReference>
<accession>A0ABX2CBB4</accession>
<organism evidence="4 5">
    <name type="scientific">Bradyrhizobium aeschynomenes</name>
    <dbReference type="NCBI Taxonomy" id="2734909"/>
    <lineage>
        <taxon>Bacteria</taxon>
        <taxon>Pseudomonadati</taxon>
        <taxon>Pseudomonadota</taxon>
        <taxon>Alphaproteobacteria</taxon>
        <taxon>Hyphomicrobiales</taxon>
        <taxon>Nitrobacteraceae</taxon>
        <taxon>Bradyrhizobium</taxon>
    </lineage>
</organism>
<dbReference type="PANTHER" id="PTHR11487">
    <property type="entry name" value="THIOESTERASE"/>
    <property type="match status" value="1"/>
</dbReference>
<dbReference type="SMART" id="SM00824">
    <property type="entry name" value="PKS_TE"/>
    <property type="match status" value="1"/>
</dbReference>
<evidence type="ECO:0000256" key="1">
    <source>
        <dbReference type="ARBA" id="ARBA00007169"/>
    </source>
</evidence>
<feature type="domain" description="Thioesterase TesA-like" evidence="3">
    <location>
        <begin position="4"/>
        <end position="227"/>
    </location>
</feature>
<dbReference type="RefSeq" id="WP_172110618.1">
    <property type="nucleotide sequence ID" value="NZ_JABFDN010000003.1"/>
</dbReference>